<protein>
    <submittedName>
        <fullName evidence="1">Uncharacterized protein</fullName>
    </submittedName>
</protein>
<reference evidence="2" key="1">
    <citation type="submission" date="2019-02" db="EMBL/GenBank/DDBJ databases">
        <title>Draft genome sequence of Planktothrix agardhii NIES-905.</title>
        <authorList>
            <person name="Yamaguchi H."/>
            <person name="Suzuki S."/>
            <person name="Kawachi M."/>
        </authorList>
    </citation>
    <scope>NUCLEOTIDE SEQUENCE [LARGE SCALE GENOMIC DNA]</scope>
    <source>
        <strain evidence="2">CCAP 1459/11A</strain>
    </source>
</reference>
<evidence type="ECO:0000313" key="1">
    <source>
        <dbReference type="EMBL" id="GDZ95604.1"/>
    </source>
</evidence>
<dbReference type="EMBL" id="BJCD01000062">
    <property type="protein sequence ID" value="GDZ95604.1"/>
    <property type="molecule type" value="Genomic_DNA"/>
</dbReference>
<gene>
    <name evidence="1" type="ORF">PA905_40340</name>
</gene>
<comment type="caution">
    <text evidence="1">The sequence shown here is derived from an EMBL/GenBank/DDBJ whole genome shotgun (WGS) entry which is preliminary data.</text>
</comment>
<sequence length="37" mass="4401">MEWIAQLHRKSCGIRHRAFDLFYGAKSQVYRDDAAFL</sequence>
<dbReference type="Proteomes" id="UP000299794">
    <property type="component" value="Unassembled WGS sequence"/>
</dbReference>
<accession>A0A4P5ZKF4</accession>
<name>A0A4P5ZKF4_PLAAG</name>
<evidence type="ECO:0000313" key="2">
    <source>
        <dbReference type="Proteomes" id="UP000299794"/>
    </source>
</evidence>
<dbReference type="AlphaFoldDB" id="A0A4P5ZKF4"/>
<organism evidence="1 2">
    <name type="scientific">Planktothrix agardhii CCAP 1459/11A</name>
    <dbReference type="NCBI Taxonomy" id="282420"/>
    <lineage>
        <taxon>Bacteria</taxon>
        <taxon>Bacillati</taxon>
        <taxon>Cyanobacteriota</taxon>
        <taxon>Cyanophyceae</taxon>
        <taxon>Oscillatoriophycideae</taxon>
        <taxon>Oscillatoriales</taxon>
        <taxon>Microcoleaceae</taxon>
        <taxon>Planktothrix</taxon>
    </lineage>
</organism>
<proteinExistence type="predicted"/>